<proteinExistence type="predicted"/>
<reference evidence="2 3" key="1">
    <citation type="submission" date="2017-11" db="EMBL/GenBank/DDBJ databases">
        <title>Draft genome sequence of magnetotactic bacterium Magnetospirillum kuznetsovii LBB-42.</title>
        <authorList>
            <person name="Grouzdev D.S."/>
            <person name="Rysina M.S."/>
            <person name="Baslerov R.V."/>
            <person name="Koziaeva V."/>
        </authorList>
    </citation>
    <scope>NUCLEOTIDE SEQUENCE [LARGE SCALE GENOMIC DNA]</scope>
    <source>
        <strain evidence="2 3">LBB-42</strain>
    </source>
</reference>
<keyword evidence="1" id="KW-1133">Transmembrane helix</keyword>
<evidence type="ECO:0008006" key="4">
    <source>
        <dbReference type="Google" id="ProtNLM"/>
    </source>
</evidence>
<comment type="caution">
    <text evidence="2">The sequence shown here is derived from an EMBL/GenBank/DDBJ whole genome shotgun (WGS) entry which is preliminary data.</text>
</comment>
<organism evidence="2 3">
    <name type="scientific">Paramagnetospirillum kuznetsovii</name>
    <dbReference type="NCBI Taxonomy" id="2053833"/>
    <lineage>
        <taxon>Bacteria</taxon>
        <taxon>Pseudomonadati</taxon>
        <taxon>Pseudomonadota</taxon>
        <taxon>Alphaproteobacteria</taxon>
        <taxon>Rhodospirillales</taxon>
        <taxon>Magnetospirillaceae</taxon>
        <taxon>Paramagnetospirillum</taxon>
    </lineage>
</organism>
<feature type="transmembrane region" description="Helical" evidence="1">
    <location>
        <begin position="190"/>
        <end position="211"/>
    </location>
</feature>
<name>A0A364NZL9_9PROT</name>
<feature type="transmembrane region" description="Helical" evidence="1">
    <location>
        <begin position="95"/>
        <end position="118"/>
    </location>
</feature>
<keyword evidence="1" id="KW-0472">Membrane</keyword>
<protein>
    <recommendedName>
        <fullName evidence="4">Zinc ribbon domain-containing protein</fullName>
    </recommendedName>
</protein>
<evidence type="ECO:0000313" key="2">
    <source>
        <dbReference type="EMBL" id="RAU22440.1"/>
    </source>
</evidence>
<dbReference type="EMBL" id="PGTO01000004">
    <property type="protein sequence ID" value="RAU22440.1"/>
    <property type="molecule type" value="Genomic_DNA"/>
</dbReference>
<feature type="transmembrane region" description="Helical" evidence="1">
    <location>
        <begin position="150"/>
        <end position="170"/>
    </location>
</feature>
<accession>A0A364NZL9</accession>
<sequence>MNCPFCAEEIRDEAVVCKHCRRDLSIVRPVLDQLKAMAARVEALEAAGVLQSELAARVAVLEAQPSARSATEGGGGDAPIVVAEAKASAPASGMAAVVAAIAVPILALLMTHWLVVIVFDMKFWVIRAASLLVPLAFALFMPIRGGHKVAVPAVLGLVIGGVSVLGMMSITGLIDDQPIMPQDRREWREVIEYGVSMWLSYLTGGLIASVLQSRRSAAATDTMVKRLARDLAKLTAPENENRQQLEKRIQTLAVTIGTLVPVVTGAGSIISGMRKLWE</sequence>
<keyword evidence="3" id="KW-1185">Reference proteome</keyword>
<feature type="transmembrane region" description="Helical" evidence="1">
    <location>
        <begin position="124"/>
        <end position="143"/>
    </location>
</feature>
<evidence type="ECO:0000313" key="3">
    <source>
        <dbReference type="Proteomes" id="UP000251075"/>
    </source>
</evidence>
<evidence type="ECO:0000256" key="1">
    <source>
        <dbReference type="SAM" id="Phobius"/>
    </source>
</evidence>
<dbReference type="AlphaFoldDB" id="A0A364NZL9"/>
<feature type="transmembrane region" description="Helical" evidence="1">
    <location>
        <begin position="252"/>
        <end position="273"/>
    </location>
</feature>
<dbReference type="Proteomes" id="UP000251075">
    <property type="component" value="Unassembled WGS sequence"/>
</dbReference>
<keyword evidence="1" id="KW-0812">Transmembrane</keyword>
<gene>
    <name evidence="2" type="ORF">CU669_06965</name>
</gene>